<reference evidence="3" key="1">
    <citation type="submission" date="2022-09" db="EMBL/GenBank/DDBJ databases">
        <title>Novel species in genus Arthrobacter.</title>
        <authorList>
            <person name="Liu Y."/>
        </authorList>
    </citation>
    <scope>NUCLEOTIDE SEQUENCE</scope>
    <source>
        <strain evidence="3">Zg-Y815</strain>
    </source>
</reference>
<dbReference type="Gene3D" id="3.90.79.10">
    <property type="entry name" value="Nucleoside Triphosphate Pyrophosphohydrolase"/>
    <property type="match status" value="1"/>
</dbReference>
<evidence type="ECO:0000313" key="3">
    <source>
        <dbReference type="EMBL" id="UWX98071.1"/>
    </source>
</evidence>
<name>A0ABY5YV15_9MICC</name>
<evidence type="ECO:0000256" key="1">
    <source>
        <dbReference type="ARBA" id="ARBA00022801"/>
    </source>
</evidence>
<dbReference type="Proteomes" id="UP001059859">
    <property type="component" value="Chromosome"/>
</dbReference>
<evidence type="ECO:0000259" key="2">
    <source>
        <dbReference type="PROSITE" id="PS51462"/>
    </source>
</evidence>
<proteinExistence type="predicted"/>
<evidence type="ECO:0000313" key="4">
    <source>
        <dbReference type="Proteomes" id="UP001059859"/>
    </source>
</evidence>
<dbReference type="SUPFAM" id="SSF55811">
    <property type="entry name" value="Nudix"/>
    <property type="match status" value="1"/>
</dbReference>
<dbReference type="Pfam" id="PF00293">
    <property type="entry name" value="NUDIX"/>
    <property type="match status" value="1"/>
</dbReference>
<dbReference type="InterPro" id="IPR020084">
    <property type="entry name" value="NUDIX_hydrolase_CS"/>
</dbReference>
<keyword evidence="4" id="KW-1185">Reference proteome</keyword>
<organism evidence="3 4">
    <name type="scientific">Arthrobacter zhaoxinii</name>
    <dbReference type="NCBI Taxonomy" id="2964616"/>
    <lineage>
        <taxon>Bacteria</taxon>
        <taxon>Bacillati</taxon>
        <taxon>Actinomycetota</taxon>
        <taxon>Actinomycetes</taxon>
        <taxon>Micrococcales</taxon>
        <taxon>Micrococcaceae</taxon>
        <taxon>Arthrobacter</taxon>
    </lineage>
</organism>
<dbReference type="PANTHER" id="PTHR43222:SF2">
    <property type="entry name" value="NUDIX HYDROLASE 23, CHLOROPLASTIC"/>
    <property type="match status" value="1"/>
</dbReference>
<dbReference type="InterPro" id="IPR000086">
    <property type="entry name" value="NUDIX_hydrolase_dom"/>
</dbReference>
<accession>A0ABY5YV15</accession>
<feature type="domain" description="Nudix hydrolase" evidence="2">
    <location>
        <begin position="3"/>
        <end position="149"/>
    </location>
</feature>
<keyword evidence="1" id="KW-0378">Hydrolase</keyword>
<dbReference type="PANTHER" id="PTHR43222">
    <property type="entry name" value="NUDIX HYDROLASE 23"/>
    <property type="match status" value="1"/>
</dbReference>
<protein>
    <submittedName>
        <fullName evidence="3">NUDIX domain-containing protein</fullName>
    </submittedName>
</protein>
<dbReference type="RefSeq" id="WP_260653225.1">
    <property type="nucleotide sequence ID" value="NZ_CP104275.1"/>
</dbReference>
<dbReference type="PROSITE" id="PS51462">
    <property type="entry name" value="NUDIX"/>
    <property type="match status" value="1"/>
</dbReference>
<dbReference type="EMBL" id="CP104275">
    <property type="protein sequence ID" value="UWX98071.1"/>
    <property type="molecule type" value="Genomic_DNA"/>
</dbReference>
<dbReference type="PROSITE" id="PS00893">
    <property type="entry name" value="NUDIX_BOX"/>
    <property type="match status" value="1"/>
</dbReference>
<dbReference type="InterPro" id="IPR015797">
    <property type="entry name" value="NUDIX_hydrolase-like_dom_sf"/>
</dbReference>
<sequence>MIKQVRKVVCYAVQQDHLLVFTHNAVPMEITGVQVPAGTVRPGEEPADAAVRELREETGVAGKVRRYLGESVYDLRPLRPETATRYFFQLEVPASSVSARWGAGEPDPDDGGSPVSWTCWWMPLPQAHVLAGGLGARLGDLAEDPAVLPST</sequence>
<gene>
    <name evidence="3" type="ORF">N2K95_05220</name>
</gene>